<dbReference type="Gene3D" id="3.30.40.10">
    <property type="entry name" value="Zinc/RING finger domain, C3HC4 (zinc finger)"/>
    <property type="match status" value="1"/>
</dbReference>
<dbReference type="GO" id="GO:0005634">
    <property type="term" value="C:nucleus"/>
    <property type="evidence" value="ECO:0007669"/>
    <property type="project" value="UniProtKB-SubCell"/>
</dbReference>
<evidence type="ECO:0000256" key="7">
    <source>
        <dbReference type="ARBA" id="ARBA00022771"/>
    </source>
</evidence>
<dbReference type="SMART" id="SM00184">
    <property type="entry name" value="RING"/>
    <property type="match status" value="1"/>
</dbReference>
<evidence type="ECO:0000256" key="8">
    <source>
        <dbReference type="ARBA" id="ARBA00022786"/>
    </source>
</evidence>
<reference evidence="17 18" key="1">
    <citation type="journal article" date="2017" name="Environ. Microbiol.">
        <title>Decay of the glycolytic pathway and adaptation to intranuclear parasitism within Enterocytozoonidae microsporidia.</title>
        <authorList>
            <person name="Wiredu Boakye D."/>
            <person name="Jaroenlak P."/>
            <person name="Prachumwat A."/>
            <person name="Williams T.A."/>
            <person name="Bateman K.S."/>
            <person name="Itsathitphaisarn O."/>
            <person name="Sritunyalucksana K."/>
            <person name="Paszkiewicz K.H."/>
            <person name="Moore K.A."/>
            <person name="Stentiford G.D."/>
            <person name="Williams B.A."/>
        </authorList>
    </citation>
    <scope>NUCLEOTIDE SEQUENCE [LARGE SCALE GENOMIC DNA]</scope>
    <source>
        <strain evidence="17 18">TH1</strain>
    </source>
</reference>
<feature type="coiled-coil region" evidence="15">
    <location>
        <begin position="271"/>
        <end position="410"/>
    </location>
</feature>
<keyword evidence="10 14" id="KW-0156">Chromatin regulator</keyword>
<evidence type="ECO:0000256" key="15">
    <source>
        <dbReference type="SAM" id="Coils"/>
    </source>
</evidence>
<evidence type="ECO:0000256" key="12">
    <source>
        <dbReference type="ARBA" id="ARBA00023242"/>
    </source>
</evidence>
<dbReference type="PANTHER" id="PTHR23163:SF0">
    <property type="entry name" value="E3 UBIQUITIN-PROTEIN LIGASE BRE1"/>
    <property type="match status" value="1"/>
</dbReference>
<dbReference type="Proteomes" id="UP000192758">
    <property type="component" value="Unassembled WGS sequence"/>
</dbReference>
<dbReference type="OrthoDB" id="10266039at2759"/>
<dbReference type="Pfam" id="PF00097">
    <property type="entry name" value="zf-C3HC4"/>
    <property type="match status" value="1"/>
</dbReference>
<comment type="catalytic activity">
    <reaction evidence="1 14">
        <text>S-ubiquitinyl-[E2 ubiquitin-conjugating enzyme]-L-cysteine + [acceptor protein]-L-lysine = [E2 ubiquitin-conjugating enzyme]-L-cysteine + N(6)-ubiquitinyl-[acceptor protein]-L-lysine.</text>
        <dbReference type="EC" id="2.3.2.27"/>
    </reaction>
</comment>
<keyword evidence="12 14" id="KW-0539">Nucleus</keyword>
<keyword evidence="7 13" id="KW-0863">Zinc-finger</keyword>
<evidence type="ECO:0000256" key="6">
    <source>
        <dbReference type="ARBA" id="ARBA00022723"/>
    </source>
</evidence>
<dbReference type="InterPro" id="IPR001841">
    <property type="entry name" value="Znf_RING"/>
</dbReference>
<feature type="domain" description="RING-type" evidence="16">
    <location>
        <begin position="440"/>
        <end position="479"/>
    </location>
</feature>
<dbReference type="InterPro" id="IPR017907">
    <property type="entry name" value="Znf_RING_CS"/>
</dbReference>
<dbReference type="GO" id="GO:0061630">
    <property type="term" value="F:ubiquitin protein ligase activity"/>
    <property type="evidence" value="ECO:0007669"/>
    <property type="project" value="UniProtKB-EC"/>
</dbReference>
<dbReference type="VEuPathDB" id="MicrosporidiaDB:EHP00_556"/>
<name>A0A1W0E8Q1_9MICR</name>
<evidence type="ECO:0000259" key="16">
    <source>
        <dbReference type="PROSITE" id="PS50089"/>
    </source>
</evidence>
<evidence type="ECO:0000256" key="13">
    <source>
        <dbReference type="PROSITE-ProRule" id="PRU00175"/>
    </source>
</evidence>
<dbReference type="InterPro" id="IPR013083">
    <property type="entry name" value="Znf_RING/FYVE/PHD"/>
</dbReference>
<proteinExistence type="inferred from homology"/>
<evidence type="ECO:0000256" key="5">
    <source>
        <dbReference type="ARBA" id="ARBA00022679"/>
    </source>
</evidence>
<dbReference type="EMBL" id="MNPJ01000007">
    <property type="protein sequence ID" value="OQS55539.1"/>
    <property type="molecule type" value="Genomic_DNA"/>
</dbReference>
<evidence type="ECO:0000256" key="3">
    <source>
        <dbReference type="ARBA" id="ARBA00004906"/>
    </source>
</evidence>
<keyword evidence="11 14" id="KW-0175">Coiled coil</keyword>
<comment type="pathway">
    <text evidence="3 14">Protein modification; protein ubiquitination.</text>
</comment>
<dbReference type="InterPro" id="IPR018957">
    <property type="entry name" value="Znf_C3HC4_RING-type"/>
</dbReference>
<dbReference type="InterPro" id="IPR013956">
    <property type="entry name" value="E3_ubiquit_lig_Bre1"/>
</dbReference>
<dbReference type="UniPathway" id="UPA00143"/>
<evidence type="ECO:0000256" key="2">
    <source>
        <dbReference type="ARBA" id="ARBA00004123"/>
    </source>
</evidence>
<dbReference type="EC" id="2.3.2.27" evidence="14"/>
<comment type="caution">
    <text evidence="17">The sequence shown here is derived from an EMBL/GenBank/DDBJ whole genome shotgun (WGS) entry which is preliminary data.</text>
</comment>
<evidence type="ECO:0000256" key="9">
    <source>
        <dbReference type="ARBA" id="ARBA00022833"/>
    </source>
</evidence>
<protein>
    <recommendedName>
        <fullName evidence="14">E3 ubiquitin protein ligase</fullName>
        <ecNumber evidence="14">2.3.2.27</ecNumber>
    </recommendedName>
</protein>
<keyword evidence="8 14" id="KW-0833">Ubl conjugation pathway</keyword>
<comment type="subcellular location">
    <subcellularLocation>
        <location evidence="2 14">Nucleus</location>
    </subcellularLocation>
</comment>
<dbReference type="GO" id="GO:0006325">
    <property type="term" value="P:chromatin organization"/>
    <property type="evidence" value="ECO:0007669"/>
    <property type="project" value="UniProtKB-KW"/>
</dbReference>
<keyword evidence="9 14" id="KW-0862">Zinc</keyword>
<dbReference type="AlphaFoldDB" id="A0A1W0E8Q1"/>
<evidence type="ECO:0000256" key="10">
    <source>
        <dbReference type="ARBA" id="ARBA00022853"/>
    </source>
</evidence>
<evidence type="ECO:0000256" key="14">
    <source>
        <dbReference type="RuleBase" id="RU365038"/>
    </source>
</evidence>
<evidence type="ECO:0000256" key="1">
    <source>
        <dbReference type="ARBA" id="ARBA00000900"/>
    </source>
</evidence>
<keyword evidence="6 14" id="KW-0479">Metal-binding</keyword>
<gene>
    <name evidence="17" type="primary">bre1</name>
    <name evidence="17" type="ORF">EHP00_556</name>
</gene>
<dbReference type="PROSITE" id="PS00518">
    <property type="entry name" value="ZF_RING_1"/>
    <property type="match status" value="1"/>
</dbReference>
<evidence type="ECO:0000313" key="17">
    <source>
        <dbReference type="EMBL" id="OQS55539.1"/>
    </source>
</evidence>
<evidence type="ECO:0000313" key="18">
    <source>
        <dbReference type="Proteomes" id="UP000192758"/>
    </source>
</evidence>
<dbReference type="GO" id="GO:0008270">
    <property type="term" value="F:zinc ion binding"/>
    <property type="evidence" value="ECO:0007669"/>
    <property type="project" value="UniProtKB-KW"/>
</dbReference>
<keyword evidence="5 14" id="KW-0808">Transferase</keyword>
<sequence>MVKIKGIVDNVPKKKMELIDKQIGELYKNSIINKEYLKFLTFNLQKYKKLYEENLVLDKSNASFEAGNAWGTKDTKSILHEKTEKILELEEQILNLKNQLSIQQEVSEENNKKVKHDFTPIKVELNTETKNLYEKINKLSNELSEKEKALLEKEDAHIKIEEELRQNIYKLEEKNSNEEVKKKNTDKTVELEAKNFQLENDLLEIKGVNKRMEQKIFFLEKERKHLEQEKKECGKIKEILDEITKKSKENHQIFKGEEYLMEEIKSVSDAFDKVTEMNAKLNQQISFLNRKNRDFEAKIVEGQTRARLTEKQHEKTQNMLKRIEDLKKEIEEIHTKNMQEFGGLEDQLKEITAKYQSVSKLLKITKKEINDIEKNKEEKAKIVYKQLDEINSLNSKIQEVEKRNLILQGTVDSYEKAFRDNTTSVDLQRKIDILNEYVYCGLCKSNIKSYVIDKCMHCFCQECLEHRLKTRSRNCPKCNQEYTKSNIKRIYF</sequence>
<dbReference type="PANTHER" id="PTHR23163">
    <property type="entry name" value="RING FINGER PROTEIN-RELATED"/>
    <property type="match status" value="1"/>
</dbReference>
<dbReference type="STRING" id="646526.A0A1W0E8Q1"/>
<organism evidence="17 18">
    <name type="scientific">Ecytonucleospora hepatopenaei</name>
    <dbReference type="NCBI Taxonomy" id="646526"/>
    <lineage>
        <taxon>Eukaryota</taxon>
        <taxon>Fungi</taxon>
        <taxon>Fungi incertae sedis</taxon>
        <taxon>Microsporidia</taxon>
        <taxon>Enterocytozoonidae</taxon>
        <taxon>Ecytonucleospora</taxon>
    </lineage>
</organism>
<dbReference type="SUPFAM" id="SSF57850">
    <property type="entry name" value="RING/U-box"/>
    <property type="match status" value="1"/>
</dbReference>
<comment type="similarity">
    <text evidence="4 14">Belongs to the BRE1 family.</text>
</comment>
<dbReference type="GO" id="GO:0016567">
    <property type="term" value="P:protein ubiquitination"/>
    <property type="evidence" value="ECO:0007669"/>
    <property type="project" value="UniProtKB-UniRule"/>
</dbReference>
<feature type="coiled-coil region" evidence="15">
    <location>
        <begin position="79"/>
        <end position="181"/>
    </location>
</feature>
<evidence type="ECO:0000256" key="11">
    <source>
        <dbReference type="ARBA" id="ARBA00023054"/>
    </source>
</evidence>
<feature type="coiled-coil region" evidence="15">
    <location>
        <begin position="209"/>
        <end position="246"/>
    </location>
</feature>
<dbReference type="PROSITE" id="PS50089">
    <property type="entry name" value="ZF_RING_2"/>
    <property type="match status" value="1"/>
</dbReference>
<accession>A0A1W0E8Q1</accession>
<dbReference type="GO" id="GO:0033503">
    <property type="term" value="C:HULC complex"/>
    <property type="evidence" value="ECO:0007669"/>
    <property type="project" value="TreeGrafter"/>
</dbReference>
<keyword evidence="18" id="KW-1185">Reference proteome</keyword>
<evidence type="ECO:0000256" key="4">
    <source>
        <dbReference type="ARBA" id="ARBA00005555"/>
    </source>
</evidence>